<feature type="domain" description="DUF4387" evidence="2">
    <location>
        <begin position="791"/>
        <end position="887"/>
    </location>
</feature>
<dbReference type="Pfam" id="PF07287">
    <property type="entry name" value="AtuA"/>
    <property type="match status" value="1"/>
</dbReference>
<dbReference type="RefSeq" id="XP_033661515.1">
    <property type="nucleotide sequence ID" value="XM_033809276.1"/>
</dbReference>
<feature type="domain" description="Acyclic terpene utilisation N-terminal" evidence="1">
    <location>
        <begin position="343"/>
        <end position="472"/>
    </location>
</feature>
<name>A0A6A6C5G5_ZASCE</name>
<evidence type="ECO:0000259" key="1">
    <source>
        <dbReference type="Pfam" id="PF07287"/>
    </source>
</evidence>
<proteinExistence type="predicted"/>
<gene>
    <name evidence="3" type="ORF">M409DRAFT_29014</name>
</gene>
<reference evidence="3" key="1">
    <citation type="journal article" date="2020" name="Stud. Mycol.">
        <title>101 Dothideomycetes genomes: a test case for predicting lifestyles and emergence of pathogens.</title>
        <authorList>
            <person name="Haridas S."/>
            <person name="Albert R."/>
            <person name="Binder M."/>
            <person name="Bloem J."/>
            <person name="Labutti K."/>
            <person name="Salamov A."/>
            <person name="Andreopoulos B."/>
            <person name="Baker S."/>
            <person name="Barry K."/>
            <person name="Bills G."/>
            <person name="Bluhm B."/>
            <person name="Cannon C."/>
            <person name="Castanera R."/>
            <person name="Culley D."/>
            <person name="Daum C."/>
            <person name="Ezra D."/>
            <person name="Gonzalez J."/>
            <person name="Henrissat B."/>
            <person name="Kuo A."/>
            <person name="Liang C."/>
            <person name="Lipzen A."/>
            <person name="Lutzoni F."/>
            <person name="Magnuson J."/>
            <person name="Mondo S."/>
            <person name="Nolan M."/>
            <person name="Ohm R."/>
            <person name="Pangilinan J."/>
            <person name="Park H.-J."/>
            <person name="Ramirez L."/>
            <person name="Alfaro M."/>
            <person name="Sun H."/>
            <person name="Tritt A."/>
            <person name="Yoshinaga Y."/>
            <person name="Zwiers L.-H."/>
            <person name="Turgeon B."/>
            <person name="Goodwin S."/>
            <person name="Spatafora J."/>
            <person name="Crous P."/>
            <person name="Grigoriev I."/>
        </authorList>
    </citation>
    <scope>NUCLEOTIDE SEQUENCE</scope>
    <source>
        <strain evidence="3">ATCC 36951</strain>
    </source>
</reference>
<keyword evidence="4" id="KW-1185">Reference proteome</keyword>
<dbReference type="InterPro" id="IPR025496">
    <property type="entry name" value="DUF4387"/>
</dbReference>
<accession>A0A6A6C5G5</accession>
<dbReference type="OrthoDB" id="5863171at2759"/>
<dbReference type="EMBL" id="ML993625">
    <property type="protein sequence ID" value="KAF2160626.1"/>
    <property type="molecule type" value="Genomic_DNA"/>
</dbReference>
<organism evidence="3 4">
    <name type="scientific">Zasmidium cellare ATCC 36951</name>
    <dbReference type="NCBI Taxonomy" id="1080233"/>
    <lineage>
        <taxon>Eukaryota</taxon>
        <taxon>Fungi</taxon>
        <taxon>Dikarya</taxon>
        <taxon>Ascomycota</taxon>
        <taxon>Pezizomycotina</taxon>
        <taxon>Dothideomycetes</taxon>
        <taxon>Dothideomycetidae</taxon>
        <taxon>Mycosphaerellales</taxon>
        <taxon>Mycosphaerellaceae</taxon>
        <taxon>Zasmidium</taxon>
    </lineage>
</organism>
<dbReference type="Pfam" id="PF14330">
    <property type="entry name" value="DUF4387"/>
    <property type="match status" value="1"/>
</dbReference>
<dbReference type="InterPro" id="IPR010839">
    <property type="entry name" value="AtuA_N"/>
</dbReference>
<evidence type="ECO:0000259" key="2">
    <source>
        <dbReference type="Pfam" id="PF14330"/>
    </source>
</evidence>
<sequence>MAWIACYSAVQFLSAEWGLPVQIREDWVITQASGMANKSQLPEWLYGAPRTLLRSLATARHLGNGSNLLGNSPDTSTGQADPIAGPILWSALKEELDAMDISAGHLEAPLAVLSLWTRFRHCCFGLQMNFAGTQRATIVAQLYKLGLRIMGVFDANQTRLCFWPTYVLQIIKPLAVILLHLLSSVDGIDLDVGPLLEAISTAHRLLLKRVVFPNDRYHRYAKNVAITAKDALDRRSKGSGNYNHETLATVKRIRGQHMVDNNNETGGISNCNSYPEWLPETALYDPASAQLPDQFIYGYPIDPFVDECRRMPDGSFIIMDAGSTDSGPQKVCFNALTSSREGYLHDLRPVLMIAHERRFKVLIGSSGGHGTNEHVAHFVDVINQICREEGYSFKIATILAEVPIDLIKSHIKAGTCTPCGPVPELTADEVEKCPRVLAQMGYEPFLEALNGGAEIIIGGRAYDPSMYTAACIPRGVDPGIAWHMGKICERGALCATPRGKSIRATLRKSSFDLTPVNPLESCTPTSVAANTLYEKSRPDLLPGPGGILDVSNASFVSVNDRTTRISGAVFVPQRYTVKIEGAKPLGYRSIVVGGTKDPNLIRQIDEYLGYVRKSGLAMVDDYDPDVDKLNWHVYGKNGVMGRLETNAATAHELFIIAEVLSSSQQRAKMIANRTRPAMLHTPYPGQMANSGNLAFPFAPFEQELGPFSEFNVYHIIPVDDPLALFPIKHFEFSFASKTNGLVNGHANGKVEKKKPDAYTLVAREIATWCKSVPLKPNFTELINSGRPSAKLGEIARIVRSKNSGPFEATFDIFFNERPEYEWVKNSGLLNPANLSKFYNLDPKKVVTCIFNEPAIAFKFTIPRPVVQGGFGETDMHAAQQYMPIAGIEVPLPKSA</sequence>
<dbReference type="Proteomes" id="UP000799537">
    <property type="component" value="Unassembled WGS sequence"/>
</dbReference>
<dbReference type="GeneID" id="54562548"/>
<evidence type="ECO:0000313" key="3">
    <source>
        <dbReference type="EMBL" id="KAF2160626.1"/>
    </source>
</evidence>
<evidence type="ECO:0000313" key="4">
    <source>
        <dbReference type="Proteomes" id="UP000799537"/>
    </source>
</evidence>
<dbReference type="AlphaFoldDB" id="A0A6A6C5G5"/>
<protein>
    <submittedName>
        <fullName evidence="3">Uncharacterized protein</fullName>
    </submittedName>
</protein>